<proteinExistence type="predicted"/>
<keyword evidence="3" id="KW-1185">Reference proteome</keyword>
<accession>A0A9P4W626</accession>
<evidence type="ECO:0000313" key="3">
    <source>
        <dbReference type="Proteomes" id="UP000801428"/>
    </source>
</evidence>
<evidence type="ECO:0000313" key="2">
    <source>
        <dbReference type="EMBL" id="KAF2994783.1"/>
    </source>
</evidence>
<feature type="transmembrane region" description="Helical" evidence="1">
    <location>
        <begin position="549"/>
        <end position="571"/>
    </location>
</feature>
<name>A0A9P4W626_CURKU</name>
<keyword evidence="1" id="KW-0812">Transmembrane</keyword>
<reference evidence="2" key="1">
    <citation type="submission" date="2019-04" db="EMBL/GenBank/DDBJ databases">
        <title>Sequencing of skin fungus with MAO and IRED activity.</title>
        <authorList>
            <person name="Marsaioli A.J."/>
            <person name="Bonatto J.M.C."/>
            <person name="Reis Junior O."/>
        </authorList>
    </citation>
    <scope>NUCLEOTIDE SEQUENCE</scope>
    <source>
        <strain evidence="2">30M1</strain>
    </source>
</reference>
<organism evidence="2 3">
    <name type="scientific">Curvularia kusanoi</name>
    <name type="common">Cochliobolus kusanoi</name>
    <dbReference type="NCBI Taxonomy" id="90978"/>
    <lineage>
        <taxon>Eukaryota</taxon>
        <taxon>Fungi</taxon>
        <taxon>Dikarya</taxon>
        <taxon>Ascomycota</taxon>
        <taxon>Pezizomycotina</taxon>
        <taxon>Dothideomycetes</taxon>
        <taxon>Pleosporomycetidae</taxon>
        <taxon>Pleosporales</taxon>
        <taxon>Pleosporineae</taxon>
        <taxon>Pleosporaceae</taxon>
        <taxon>Curvularia</taxon>
    </lineage>
</organism>
<gene>
    <name evidence="2" type="ORF">E8E13_000190</name>
</gene>
<protein>
    <submittedName>
        <fullName evidence="2">Uncharacterized protein</fullName>
    </submittedName>
</protein>
<dbReference type="Proteomes" id="UP000801428">
    <property type="component" value="Unassembled WGS sequence"/>
</dbReference>
<feature type="transmembrane region" description="Helical" evidence="1">
    <location>
        <begin position="60"/>
        <end position="81"/>
    </location>
</feature>
<feature type="transmembrane region" description="Helical" evidence="1">
    <location>
        <begin position="93"/>
        <end position="114"/>
    </location>
</feature>
<dbReference type="AlphaFoldDB" id="A0A9P4W626"/>
<comment type="caution">
    <text evidence="2">The sequence shown here is derived from an EMBL/GenBank/DDBJ whole genome shotgun (WGS) entry which is preliminary data.</text>
</comment>
<dbReference type="EMBL" id="SWKU01000037">
    <property type="protein sequence ID" value="KAF2994783.1"/>
    <property type="molecule type" value="Genomic_DNA"/>
</dbReference>
<dbReference type="OrthoDB" id="3692311at2759"/>
<keyword evidence="1" id="KW-0472">Membrane</keyword>
<evidence type="ECO:0000256" key="1">
    <source>
        <dbReference type="SAM" id="Phobius"/>
    </source>
</evidence>
<sequence>MASDRAHGEDVTYISIPTISSEEDEKENDTAAIQCQGWPKAPMTLAEGQSWRGISIAKDVLFVGVASMFIALAIIACRLDGSPVSHYGSQVQAATRLGPTVFPIVFAACASATIRGTARMLIQQGATVGVLEQLLNSQSLAGTVTWLIELHYVHAVAPALILIWALSPLGGQSALRLLSVEDMAIKTTQQVSYASLNASNGWLWTSSVETARPAMVAYYSATLLGAEGNRQEMSDIWGNPKIPIFDSLRGNNSDWRQVDAPENTQYASLAGIRLQGLCKDCNLTMSIETSYNTLACHNLAHNVDFADVMNYIGPDFRGWSPVNRTEPFVGHAEQVNQAVYTSSFIGSSNYIPRTVYDTAWILFVARGVRIMPDTIKTTLASIYNCTLETQRVEAETICKEGSCGVHRVRPSLVDTRPRRWTYLHEAALGFNAFCGHFPWASGYPRFRSPTATDMFLSGNVAPFNTTDYTFPDWATVADTALSQRLTMALNMMHHTDLAPFTLSDGYTFQPLRCTSDSAQKSNPGDGCDLIDFTTAEISRNTRIYRASKVWVSLLLLTSIFMLLLGIASIMLQCLNTVPDILGYVSTLTRDNPYVELPTNASVLGGPERTRLLRNLRIQLTDVQPYADIGRLAVRSVKQDEPAAMLKHTMPGRRFE</sequence>
<keyword evidence="1" id="KW-1133">Transmembrane helix</keyword>